<dbReference type="CDD" id="cd08054">
    <property type="entry name" value="gp6"/>
    <property type="match status" value="1"/>
</dbReference>
<dbReference type="RefSeq" id="WP_182122910.1">
    <property type="nucleotide sequence ID" value="NZ_CP059567.1"/>
</dbReference>
<dbReference type="InterPro" id="IPR006450">
    <property type="entry name" value="Phage_HK97_gp6-like"/>
</dbReference>
<dbReference type="InterPro" id="IPR021146">
    <property type="entry name" value="Phage_gp6-like_head-tail"/>
</dbReference>
<evidence type="ECO:0000313" key="2">
    <source>
        <dbReference type="Proteomes" id="UP000514752"/>
    </source>
</evidence>
<reference evidence="1 2" key="1">
    <citation type="submission" date="2020-07" db="EMBL/GenBank/DDBJ databases">
        <title>Genomic diversity of species in the Neisseriaceae family.</title>
        <authorList>
            <person name="Vincent A.T."/>
            <person name="Bernet E."/>
            <person name="Veyrier F.J."/>
        </authorList>
    </citation>
    <scope>NUCLEOTIDE SEQUENCE [LARGE SCALE GENOMIC DNA]</scope>
    <source>
        <strain evidence="1 2">DSM 22244</strain>
    </source>
</reference>
<evidence type="ECO:0000313" key="1">
    <source>
        <dbReference type="EMBL" id="QMT41374.1"/>
    </source>
</evidence>
<organism evidence="1 2">
    <name type="scientific">Neisseria shayeganii</name>
    <dbReference type="NCBI Taxonomy" id="607712"/>
    <lineage>
        <taxon>Bacteria</taxon>
        <taxon>Pseudomonadati</taxon>
        <taxon>Pseudomonadota</taxon>
        <taxon>Betaproteobacteria</taxon>
        <taxon>Neisseriales</taxon>
        <taxon>Neisseriaceae</taxon>
        <taxon>Neisseria</taxon>
    </lineage>
</organism>
<sequence length="98" mass="10814">MKFITVEELKLWARIDEDGEPDSFFEALIEAASAVVLDHIGKPEHIGWDLKKPATMPKQVKQAVCLAAAALYADRENGNPLTPAVRAILMPLRSLPYA</sequence>
<dbReference type="AlphaFoldDB" id="A0A7D7NHB3"/>
<protein>
    <submittedName>
        <fullName evidence="1">Phage gp6-like head-tail connector protein</fullName>
    </submittedName>
</protein>
<name>A0A7D7NHB3_9NEIS</name>
<gene>
    <name evidence="1" type="ORF">H3L94_04945</name>
</gene>
<proteinExistence type="predicted"/>
<dbReference type="Gene3D" id="1.10.3230.30">
    <property type="entry name" value="Phage gp6-like head-tail connector protein"/>
    <property type="match status" value="1"/>
</dbReference>
<accession>A0A7D7NHB3</accession>
<dbReference type="KEGG" id="nsg:H3L94_04945"/>
<dbReference type="EMBL" id="CP059567">
    <property type="protein sequence ID" value="QMT41374.1"/>
    <property type="molecule type" value="Genomic_DNA"/>
</dbReference>
<dbReference type="Pfam" id="PF05135">
    <property type="entry name" value="Phage_connect_1"/>
    <property type="match status" value="1"/>
</dbReference>
<dbReference type="Proteomes" id="UP000514752">
    <property type="component" value="Chromosome"/>
</dbReference>
<dbReference type="NCBIfam" id="TIGR01560">
    <property type="entry name" value="put_DNA_pack"/>
    <property type="match status" value="1"/>
</dbReference>